<evidence type="ECO:0000256" key="4">
    <source>
        <dbReference type="ARBA" id="ARBA00022741"/>
    </source>
</evidence>
<name>A0AAV2I505_LYMST</name>
<comment type="caution">
    <text evidence="13">The sequence shown here is derived from an EMBL/GenBank/DDBJ whole genome shotgun (WGS) entry which is preliminary data.</text>
</comment>
<dbReference type="SUPFAM" id="SSF52540">
    <property type="entry name" value="P-loop containing nucleoside triphosphate hydrolases"/>
    <property type="match status" value="1"/>
</dbReference>
<dbReference type="GO" id="GO:0000278">
    <property type="term" value="P:mitotic cell cycle"/>
    <property type="evidence" value="ECO:0007669"/>
    <property type="project" value="UniProtKB-ARBA"/>
</dbReference>
<keyword evidence="2" id="KW-0963">Cytoplasm</keyword>
<evidence type="ECO:0000256" key="1">
    <source>
        <dbReference type="ARBA" id="ARBA00004186"/>
    </source>
</evidence>
<dbReference type="EMBL" id="CAXITT010000423">
    <property type="protein sequence ID" value="CAL1541296.1"/>
    <property type="molecule type" value="Genomic_DNA"/>
</dbReference>
<dbReference type="PRINTS" id="PR00380">
    <property type="entry name" value="KINESINHEAVY"/>
</dbReference>
<dbReference type="SMART" id="SM00129">
    <property type="entry name" value="KISc"/>
    <property type="match status" value="1"/>
</dbReference>
<feature type="coiled-coil region" evidence="11">
    <location>
        <begin position="956"/>
        <end position="1022"/>
    </location>
</feature>
<evidence type="ECO:0000256" key="7">
    <source>
        <dbReference type="ARBA" id="ARBA00023175"/>
    </source>
</evidence>
<evidence type="ECO:0000313" key="14">
    <source>
        <dbReference type="Proteomes" id="UP001497497"/>
    </source>
</evidence>
<evidence type="ECO:0000256" key="9">
    <source>
        <dbReference type="ARBA" id="ARBA00034488"/>
    </source>
</evidence>
<evidence type="ECO:0000259" key="12">
    <source>
        <dbReference type="PROSITE" id="PS50067"/>
    </source>
</evidence>
<dbReference type="Proteomes" id="UP001497497">
    <property type="component" value="Unassembled WGS sequence"/>
</dbReference>
<keyword evidence="14" id="KW-1185">Reference proteome</keyword>
<feature type="binding site" evidence="10">
    <location>
        <begin position="98"/>
        <end position="105"/>
    </location>
    <ligand>
        <name>ATP</name>
        <dbReference type="ChEBI" id="CHEBI:30616"/>
    </ligand>
</feature>
<feature type="coiled-coil region" evidence="11">
    <location>
        <begin position="575"/>
        <end position="602"/>
    </location>
</feature>
<dbReference type="InterPro" id="IPR044986">
    <property type="entry name" value="KIF15/KIN-12"/>
</dbReference>
<dbReference type="GO" id="GO:0007018">
    <property type="term" value="P:microtubule-based movement"/>
    <property type="evidence" value="ECO:0007669"/>
    <property type="project" value="InterPro"/>
</dbReference>
<evidence type="ECO:0000313" key="13">
    <source>
        <dbReference type="EMBL" id="CAL1541296.1"/>
    </source>
</evidence>
<dbReference type="GO" id="GO:0008017">
    <property type="term" value="F:microtubule binding"/>
    <property type="evidence" value="ECO:0007669"/>
    <property type="project" value="InterPro"/>
</dbReference>
<dbReference type="PANTHER" id="PTHR37739">
    <property type="entry name" value="KINESIN-LIKE PROTEIN KIN-12D"/>
    <property type="match status" value="1"/>
</dbReference>
<dbReference type="InterPro" id="IPR001752">
    <property type="entry name" value="Kinesin_motor_dom"/>
</dbReference>
<keyword evidence="8" id="KW-0206">Cytoskeleton</keyword>
<proteinExistence type="inferred from homology"/>
<evidence type="ECO:0000256" key="3">
    <source>
        <dbReference type="ARBA" id="ARBA00022701"/>
    </source>
</evidence>
<dbReference type="GO" id="GO:0005874">
    <property type="term" value="C:microtubule"/>
    <property type="evidence" value="ECO:0007669"/>
    <property type="project" value="UniProtKB-KW"/>
</dbReference>
<evidence type="ECO:0000256" key="6">
    <source>
        <dbReference type="ARBA" id="ARBA00023054"/>
    </source>
</evidence>
<keyword evidence="3" id="KW-0493">Microtubule</keyword>
<feature type="domain" description="Kinesin motor" evidence="12">
    <location>
        <begin position="15"/>
        <end position="353"/>
    </location>
</feature>
<dbReference type="InterPro" id="IPR027417">
    <property type="entry name" value="P-loop_NTPase"/>
</dbReference>
<dbReference type="PANTHER" id="PTHR37739:SF8">
    <property type="entry name" value="KINESIN-LIKE PROTEIN KIN-12D"/>
    <property type="match status" value="1"/>
</dbReference>
<comment type="subcellular location">
    <subcellularLocation>
        <location evidence="1">Cytoplasm</location>
        <location evidence="1">Cytoskeleton</location>
        <location evidence="1">Spindle</location>
    </subcellularLocation>
</comment>
<evidence type="ECO:0000256" key="5">
    <source>
        <dbReference type="ARBA" id="ARBA00022840"/>
    </source>
</evidence>
<feature type="coiled-coil region" evidence="11">
    <location>
        <begin position="360"/>
        <end position="387"/>
    </location>
</feature>
<gene>
    <name evidence="13" type="ORF">GSLYS_00014902001</name>
</gene>
<reference evidence="13 14" key="1">
    <citation type="submission" date="2024-04" db="EMBL/GenBank/DDBJ databases">
        <authorList>
            <consortium name="Genoscope - CEA"/>
            <person name="William W."/>
        </authorList>
    </citation>
    <scope>NUCLEOTIDE SEQUENCE [LARGE SCALE GENOMIC DNA]</scope>
</reference>
<feature type="coiled-coil region" evidence="11">
    <location>
        <begin position="1058"/>
        <end position="1325"/>
    </location>
</feature>
<keyword evidence="4 10" id="KW-0547">Nucleotide-binding</keyword>
<dbReference type="GO" id="GO:0005819">
    <property type="term" value="C:spindle"/>
    <property type="evidence" value="ECO:0007669"/>
    <property type="project" value="UniProtKB-SubCell"/>
</dbReference>
<protein>
    <recommendedName>
        <fullName evidence="12">Kinesin motor domain-containing protein</fullName>
    </recommendedName>
</protein>
<keyword evidence="6 11" id="KW-0175">Coiled coil</keyword>
<dbReference type="GO" id="GO:0005813">
    <property type="term" value="C:centrosome"/>
    <property type="evidence" value="ECO:0007669"/>
    <property type="project" value="UniProtKB-ARBA"/>
</dbReference>
<evidence type="ECO:0000256" key="11">
    <source>
        <dbReference type="SAM" id="Coils"/>
    </source>
</evidence>
<dbReference type="FunFam" id="3.40.850.10:FF:000034">
    <property type="entry name" value="Kinesin family member 15"/>
    <property type="match status" value="1"/>
</dbReference>
<dbReference type="InterPro" id="IPR019821">
    <property type="entry name" value="Kinesin_motor_CS"/>
</dbReference>
<keyword evidence="5 10" id="KW-0067">ATP-binding</keyword>
<evidence type="ECO:0000256" key="2">
    <source>
        <dbReference type="ARBA" id="ARBA00022490"/>
    </source>
</evidence>
<dbReference type="GO" id="GO:0003777">
    <property type="term" value="F:microtubule motor activity"/>
    <property type="evidence" value="ECO:0007669"/>
    <property type="project" value="InterPro"/>
</dbReference>
<organism evidence="13 14">
    <name type="scientific">Lymnaea stagnalis</name>
    <name type="common">Great pond snail</name>
    <name type="synonym">Helix stagnalis</name>
    <dbReference type="NCBI Taxonomy" id="6523"/>
    <lineage>
        <taxon>Eukaryota</taxon>
        <taxon>Metazoa</taxon>
        <taxon>Spiralia</taxon>
        <taxon>Lophotrochozoa</taxon>
        <taxon>Mollusca</taxon>
        <taxon>Gastropoda</taxon>
        <taxon>Heterobranchia</taxon>
        <taxon>Euthyneura</taxon>
        <taxon>Panpulmonata</taxon>
        <taxon>Hygrophila</taxon>
        <taxon>Lymnaeoidea</taxon>
        <taxon>Lymnaeidae</taxon>
        <taxon>Lymnaea</taxon>
    </lineage>
</organism>
<evidence type="ECO:0000256" key="10">
    <source>
        <dbReference type="PROSITE-ProRule" id="PRU00283"/>
    </source>
</evidence>
<sequence>MDTVSSTSTSSEGDSIKIFLRVRPPDPSISENDFAPRVLDVNTADNAVILRTKPEPKIFTYDNVADADITQEAVFSIVGKKIIESCVTGYNGTIFAYGQTGSGKTFTMLGPSENSESFQHELRGVIPRSFEYLFSLIAHQQELHGSKKQFLCRCSFLEIYQEQIFDLLDPASQGLHLRENMNKGVFVDGLIEQVICNPSDAYQVLIMGWLNRRVAATSMNRESSRSHAVFTVMIESKEDAGGVQNIRTSQLNLVDLAGSERQKDTNTGGTRLKEAGSINKSLSVLGNVIMSLVDLSHGKKRHIPYRDSKLTFLLRDSLGGNTKTRMIACVHPDSRCFGETLSTLNFARSAKLIKNKAVVNEDFHGNNQKLQNEIRRLKELLESMQHTPGPEIRTSVASPTDNPPMSADSVWKRNFIEAMYFREQSENEKKTLQDVVNHLQELCNKKDKYIQSTKMIIKFRENHIQSLQMASKGYLEMEKDTLVKSLRDEIKVLRQQLENNPMLAKYAGENKHLRSELKQLRARESLSNIHNDVSRSAQLERVFKELKLYKELSTGSPCGGLRSSPLKDGLSAATLDKHRREVKGLQEQIEILRQQLVDVTKAAENRQMEMDVELVSCRRMIVELERVLEAHQLKARIECNALKDLHCQTLKVMTTPKMSASSPNTQEQAVGEPQEAELGITDCILPKDLAEGAHDALMEEIHMLQMENGKLKERIDEYEADMLRQRQQVEKLELYNTQLNSVLEKERAENTARRNDYTSAVNTLKEEIDTVKNDLKLLNDENTDLHLVLKSADKQLKEEKENHKALHLAFTQEIQSLEAKLSKTSIDLETTTRDYEDALKELGALKEDIETSRVTMTFLEHHAAELEESRNREVKKREKLEQEIRALKNAGDLINYKEFKEQAEVNLDYKENELEVVLAAKAEQDRTIEQQGKLIEENKEIISNMMNLMHEMKMNLAGKEASNMNLKSEIENYKMEAEDAKRDLEKTSAQLNSTLQKMSEMKQNFENALQRKDFEMSNLQEDQESANNSLLRQADIINNLQEQLKAKEMVCKERLSTNEDLKNKLEEKDKVMQETIQRFKERLREATNSDESNDSLKKLLNQKNIELENLLVNYKKLSNMLQEYEQKRREKNEENELLKSQVMELDKIKESYNEAKQMIDELQVTLNTVKANNKDIIKTLENMLKERDLELKEEQRKTRELDAKMKALQEEKNRIESEFIASKQEEQNSVEEVARLQCILDSHYTEKTELNSKIESLQEEKTKLRDELATLKELNSQLVEESNRIIGHTNTNQKIRLFDKKNQEYNELTKKYIELQSEHRKLLQDLKPQGKTPCKTTAPPGIRDITNVSIN</sequence>
<accession>A0AAV2I505</accession>
<dbReference type="Gene3D" id="3.40.850.10">
    <property type="entry name" value="Kinesin motor domain"/>
    <property type="match status" value="1"/>
</dbReference>
<dbReference type="Pfam" id="PF00225">
    <property type="entry name" value="Kinesin"/>
    <property type="match status" value="1"/>
</dbReference>
<feature type="coiled-coil region" evidence="11">
    <location>
        <begin position="694"/>
        <end position="890"/>
    </location>
</feature>
<dbReference type="PROSITE" id="PS50067">
    <property type="entry name" value="KINESIN_MOTOR_2"/>
    <property type="match status" value="1"/>
</dbReference>
<dbReference type="GO" id="GO:0005524">
    <property type="term" value="F:ATP binding"/>
    <property type="evidence" value="ECO:0007669"/>
    <property type="project" value="UniProtKB-UniRule"/>
</dbReference>
<comment type="similarity">
    <text evidence="9">Belongs to the TRAFAC class myosin-kinesin ATPase superfamily. Kinesin family. KIN-12 subfamily.</text>
</comment>
<keyword evidence="7 10" id="KW-0505">Motor protein</keyword>
<dbReference type="PROSITE" id="PS00411">
    <property type="entry name" value="KINESIN_MOTOR_1"/>
    <property type="match status" value="1"/>
</dbReference>
<evidence type="ECO:0000256" key="8">
    <source>
        <dbReference type="ARBA" id="ARBA00023212"/>
    </source>
</evidence>
<dbReference type="InterPro" id="IPR036961">
    <property type="entry name" value="Kinesin_motor_dom_sf"/>
</dbReference>
<dbReference type="GO" id="GO:0005829">
    <property type="term" value="C:cytosol"/>
    <property type="evidence" value="ECO:0007669"/>
    <property type="project" value="UniProtKB-ARBA"/>
</dbReference>